<dbReference type="Proteomes" id="UP001499954">
    <property type="component" value="Unassembled WGS sequence"/>
</dbReference>
<dbReference type="EMBL" id="BAAAMK010000004">
    <property type="protein sequence ID" value="GAA1955504.1"/>
    <property type="molecule type" value="Genomic_DNA"/>
</dbReference>
<dbReference type="Gene3D" id="1.10.357.10">
    <property type="entry name" value="Tetracycline Repressor, domain 2"/>
    <property type="match status" value="1"/>
</dbReference>
<dbReference type="InterPro" id="IPR009057">
    <property type="entry name" value="Homeodomain-like_sf"/>
</dbReference>
<evidence type="ECO:0000256" key="1">
    <source>
        <dbReference type="ARBA" id="ARBA00023015"/>
    </source>
</evidence>
<proteinExistence type="predicted"/>
<organism evidence="6 7">
    <name type="scientific">Agromyces allii</name>
    <dbReference type="NCBI Taxonomy" id="393607"/>
    <lineage>
        <taxon>Bacteria</taxon>
        <taxon>Bacillati</taxon>
        <taxon>Actinomycetota</taxon>
        <taxon>Actinomycetes</taxon>
        <taxon>Micrococcales</taxon>
        <taxon>Microbacteriaceae</taxon>
        <taxon>Agromyces</taxon>
    </lineage>
</organism>
<sequence length="211" mass="22470">MSIARGSGSVKCMARPRRQEERRAALIEATYAAGREHGLRALSLTDVAATAGLTRGAILYYYEDLDALLVEAHAAGVQRFCDERDAAVAQLDDPRAQLSAAISGGLPSGPDDALMSLLYEFDVLAGKSPLHDELVQKLYLRQLATYRGIIAAGRRSGAFAPRLDDDELAMTLVALEDAYGLHIVGGNALMTIETAEAATRAVARELGCPPA</sequence>
<dbReference type="SUPFAM" id="SSF48498">
    <property type="entry name" value="Tetracyclin repressor-like, C-terminal domain"/>
    <property type="match status" value="1"/>
</dbReference>
<dbReference type="InterPro" id="IPR050109">
    <property type="entry name" value="HTH-type_TetR-like_transc_reg"/>
</dbReference>
<gene>
    <name evidence="6" type="ORF">GCM10009717_21860</name>
</gene>
<evidence type="ECO:0000256" key="4">
    <source>
        <dbReference type="PROSITE-ProRule" id="PRU00335"/>
    </source>
</evidence>
<dbReference type="PANTHER" id="PTHR30055:SF234">
    <property type="entry name" value="HTH-TYPE TRANSCRIPTIONAL REGULATOR BETI"/>
    <property type="match status" value="1"/>
</dbReference>
<dbReference type="InterPro" id="IPR001647">
    <property type="entry name" value="HTH_TetR"/>
</dbReference>
<name>A0ABN2QNI6_9MICO</name>
<protein>
    <submittedName>
        <fullName evidence="6">TetR/AcrR family transcriptional regulator</fullName>
    </submittedName>
</protein>
<keyword evidence="7" id="KW-1185">Reference proteome</keyword>
<evidence type="ECO:0000313" key="7">
    <source>
        <dbReference type="Proteomes" id="UP001499954"/>
    </source>
</evidence>
<feature type="domain" description="HTH tetR-type" evidence="5">
    <location>
        <begin position="20"/>
        <end position="80"/>
    </location>
</feature>
<comment type="caution">
    <text evidence="6">The sequence shown here is derived from an EMBL/GenBank/DDBJ whole genome shotgun (WGS) entry which is preliminary data.</text>
</comment>
<dbReference type="InterPro" id="IPR036271">
    <property type="entry name" value="Tet_transcr_reg_TetR-rel_C_sf"/>
</dbReference>
<dbReference type="SUPFAM" id="SSF46689">
    <property type="entry name" value="Homeodomain-like"/>
    <property type="match status" value="1"/>
</dbReference>
<keyword evidence="2 4" id="KW-0238">DNA-binding</keyword>
<evidence type="ECO:0000256" key="2">
    <source>
        <dbReference type="ARBA" id="ARBA00023125"/>
    </source>
</evidence>
<feature type="DNA-binding region" description="H-T-H motif" evidence="4">
    <location>
        <begin position="43"/>
        <end position="62"/>
    </location>
</feature>
<keyword evidence="1" id="KW-0805">Transcription regulation</keyword>
<keyword evidence="3" id="KW-0804">Transcription</keyword>
<evidence type="ECO:0000313" key="6">
    <source>
        <dbReference type="EMBL" id="GAA1955504.1"/>
    </source>
</evidence>
<accession>A0ABN2QNI6</accession>
<reference evidence="6 7" key="1">
    <citation type="journal article" date="2019" name="Int. J. Syst. Evol. Microbiol.">
        <title>The Global Catalogue of Microorganisms (GCM) 10K type strain sequencing project: providing services to taxonomists for standard genome sequencing and annotation.</title>
        <authorList>
            <consortium name="The Broad Institute Genomics Platform"/>
            <consortium name="The Broad Institute Genome Sequencing Center for Infectious Disease"/>
            <person name="Wu L."/>
            <person name="Ma J."/>
        </authorList>
    </citation>
    <scope>NUCLEOTIDE SEQUENCE [LARGE SCALE GENOMIC DNA]</scope>
    <source>
        <strain evidence="6 7">JCM 13584</strain>
    </source>
</reference>
<dbReference type="Pfam" id="PF00440">
    <property type="entry name" value="TetR_N"/>
    <property type="match status" value="1"/>
</dbReference>
<evidence type="ECO:0000259" key="5">
    <source>
        <dbReference type="PROSITE" id="PS50977"/>
    </source>
</evidence>
<dbReference type="PROSITE" id="PS50977">
    <property type="entry name" value="HTH_TETR_2"/>
    <property type="match status" value="1"/>
</dbReference>
<dbReference type="PANTHER" id="PTHR30055">
    <property type="entry name" value="HTH-TYPE TRANSCRIPTIONAL REGULATOR RUTR"/>
    <property type="match status" value="1"/>
</dbReference>
<evidence type="ECO:0000256" key="3">
    <source>
        <dbReference type="ARBA" id="ARBA00023163"/>
    </source>
</evidence>